<reference evidence="3" key="2">
    <citation type="submission" date="2021-04" db="EMBL/GenBank/DDBJ databases">
        <authorList>
            <person name="Gilroy R."/>
        </authorList>
    </citation>
    <scope>NUCLEOTIDE SEQUENCE</scope>
    <source>
        <strain evidence="3">G4-2901</strain>
    </source>
</reference>
<dbReference type="AlphaFoldDB" id="A0A948TDG4"/>
<dbReference type="Pfam" id="PF18291">
    <property type="entry name" value="HU-HIG"/>
    <property type="match status" value="1"/>
</dbReference>
<protein>
    <submittedName>
        <fullName evidence="3">HU family DNA-binding protein</fullName>
    </submittedName>
</protein>
<dbReference type="InterPro" id="IPR010992">
    <property type="entry name" value="IHF-like_DNA-bd_dom_sf"/>
</dbReference>
<evidence type="ECO:0000313" key="4">
    <source>
        <dbReference type="Proteomes" id="UP000783796"/>
    </source>
</evidence>
<evidence type="ECO:0000313" key="3">
    <source>
        <dbReference type="EMBL" id="MBU3838700.1"/>
    </source>
</evidence>
<dbReference type="InterPro" id="IPR041607">
    <property type="entry name" value="HU-HIG"/>
</dbReference>
<comment type="caution">
    <text evidence="3">The sequence shown here is derived from an EMBL/GenBank/DDBJ whole genome shotgun (WGS) entry which is preliminary data.</text>
</comment>
<sequence length="286" mass="32192">MKEYQNRLTKADIIKNQLSTVVFRNQRKKKPDIFWCRPSSAVVSTIVSKGVDHRRQLCPLSSAAKQILTKHKKQKNMGKIKYDFYKNPDNKEGKLKSEYHIRVCGQQTISTKGIIELIHNASTLTPADINAVIFAFQDEIANQLAKGNIVKLEGLCNFNISLKSANGTCTGKENGKGIVVKSVNINPEKEFTERVKKLAAENGMEKVIARHSDTITDEKVDEILTNYFRTNKAITRTKLQDICSTTRYMAMQQIKRLTGSGKLVNVGFENHPLYIPTPGSFGTKEE</sequence>
<feature type="domain" description="HU" evidence="2">
    <location>
        <begin position="79"/>
        <end position="200"/>
    </location>
</feature>
<proteinExistence type="predicted"/>
<dbReference type="GO" id="GO:0003677">
    <property type="term" value="F:DNA binding"/>
    <property type="evidence" value="ECO:0007669"/>
    <property type="project" value="UniProtKB-KW"/>
</dbReference>
<dbReference type="Proteomes" id="UP000783796">
    <property type="component" value="Unassembled WGS sequence"/>
</dbReference>
<organism evidence="3 4">
    <name type="scientific">Candidatus Phocaeicola faecigallinarum</name>
    <dbReference type="NCBI Taxonomy" id="2838732"/>
    <lineage>
        <taxon>Bacteria</taxon>
        <taxon>Pseudomonadati</taxon>
        <taxon>Bacteroidota</taxon>
        <taxon>Bacteroidia</taxon>
        <taxon>Bacteroidales</taxon>
        <taxon>Bacteroidaceae</taxon>
        <taxon>Phocaeicola</taxon>
    </lineage>
</organism>
<gene>
    <name evidence="3" type="ORF">H9777_10410</name>
</gene>
<reference evidence="3" key="1">
    <citation type="journal article" date="2021" name="PeerJ">
        <title>Extensive microbial diversity within the chicken gut microbiome revealed by metagenomics and culture.</title>
        <authorList>
            <person name="Gilroy R."/>
            <person name="Ravi A."/>
            <person name="Getino M."/>
            <person name="Pursley I."/>
            <person name="Horton D.L."/>
            <person name="Alikhan N.F."/>
            <person name="Baker D."/>
            <person name="Gharbi K."/>
            <person name="Hall N."/>
            <person name="Watson M."/>
            <person name="Adriaenssens E.M."/>
            <person name="Foster-Nyarko E."/>
            <person name="Jarju S."/>
            <person name="Secka A."/>
            <person name="Antonio M."/>
            <person name="Oren A."/>
            <person name="Chaudhuri R.R."/>
            <person name="La Ragione R."/>
            <person name="Hildebrand F."/>
            <person name="Pallen M.J."/>
        </authorList>
    </citation>
    <scope>NUCLEOTIDE SEQUENCE</scope>
    <source>
        <strain evidence="3">G4-2901</strain>
    </source>
</reference>
<dbReference type="Gene3D" id="4.10.520.10">
    <property type="entry name" value="IHF-like DNA-binding proteins"/>
    <property type="match status" value="1"/>
</dbReference>
<dbReference type="SUPFAM" id="SSF47729">
    <property type="entry name" value="IHF-like DNA-binding proteins"/>
    <property type="match status" value="1"/>
</dbReference>
<keyword evidence="1 3" id="KW-0238">DNA-binding</keyword>
<evidence type="ECO:0000259" key="2">
    <source>
        <dbReference type="Pfam" id="PF18291"/>
    </source>
</evidence>
<evidence type="ECO:0000256" key="1">
    <source>
        <dbReference type="ARBA" id="ARBA00023125"/>
    </source>
</evidence>
<name>A0A948TDG4_9BACT</name>
<dbReference type="EMBL" id="JAHLFW010000088">
    <property type="protein sequence ID" value="MBU3838700.1"/>
    <property type="molecule type" value="Genomic_DNA"/>
</dbReference>
<accession>A0A948TDG4</accession>